<dbReference type="Gene3D" id="1.10.260.40">
    <property type="entry name" value="lambda repressor-like DNA-binding domains"/>
    <property type="match status" value="1"/>
</dbReference>
<keyword evidence="3" id="KW-1185">Reference proteome</keyword>
<gene>
    <name evidence="2" type="ORF">V1286_006516</name>
</gene>
<dbReference type="SUPFAM" id="SSF47413">
    <property type="entry name" value="lambda repressor-like DNA-binding domains"/>
    <property type="match status" value="1"/>
</dbReference>
<accession>A0ABU8BKC4</accession>
<evidence type="ECO:0000259" key="1">
    <source>
        <dbReference type="Pfam" id="PF13744"/>
    </source>
</evidence>
<dbReference type="InterPro" id="IPR010982">
    <property type="entry name" value="Lambda_DNA-bd_dom_sf"/>
</dbReference>
<sequence>MFADIGLPDAAEHSIKADIVPRIAARIKSKGLTQAKAASPLGLAQPGVSKLLRGHFAGYTYDRLFGYLNALGEKICIEISEAKTKKDARLELEMTD</sequence>
<reference evidence="2 3" key="1">
    <citation type="submission" date="2024-02" db="EMBL/GenBank/DDBJ databases">
        <title>Adaptive strategies in a cosmopolitan and abundant soil bacterium.</title>
        <authorList>
            <person name="Carini P."/>
        </authorList>
    </citation>
    <scope>NUCLEOTIDE SEQUENCE [LARGE SCALE GENOMIC DNA]</scope>
    <source>
        <strain evidence="2 3">AZCC 1608</strain>
    </source>
</reference>
<proteinExistence type="predicted"/>
<evidence type="ECO:0000313" key="2">
    <source>
        <dbReference type="EMBL" id="MEH2558987.1"/>
    </source>
</evidence>
<dbReference type="Proteomes" id="UP001364224">
    <property type="component" value="Unassembled WGS sequence"/>
</dbReference>
<dbReference type="GO" id="GO:0003677">
    <property type="term" value="F:DNA binding"/>
    <property type="evidence" value="ECO:0007669"/>
    <property type="project" value="UniProtKB-KW"/>
</dbReference>
<keyword evidence="2" id="KW-0238">DNA-binding</keyword>
<organism evidence="2 3">
    <name type="scientific">Bradyrhizobium algeriense</name>
    <dbReference type="NCBI Taxonomy" id="634784"/>
    <lineage>
        <taxon>Bacteria</taxon>
        <taxon>Pseudomonadati</taxon>
        <taxon>Pseudomonadota</taxon>
        <taxon>Alphaproteobacteria</taxon>
        <taxon>Hyphomicrobiales</taxon>
        <taxon>Nitrobacteraceae</taxon>
        <taxon>Bradyrhizobium</taxon>
    </lineage>
</organism>
<dbReference type="Pfam" id="PF13744">
    <property type="entry name" value="HTH_37"/>
    <property type="match status" value="1"/>
</dbReference>
<dbReference type="InterPro" id="IPR039554">
    <property type="entry name" value="HigA2-like_HTH"/>
</dbReference>
<name>A0ABU8BKC4_9BRAD</name>
<comment type="caution">
    <text evidence="2">The sequence shown here is derived from an EMBL/GenBank/DDBJ whole genome shotgun (WGS) entry which is preliminary data.</text>
</comment>
<protein>
    <submittedName>
        <fullName evidence="2">XRE-type DNA-binding protein</fullName>
    </submittedName>
</protein>
<dbReference type="EMBL" id="JAZHRV010000001">
    <property type="protein sequence ID" value="MEH2558987.1"/>
    <property type="molecule type" value="Genomic_DNA"/>
</dbReference>
<evidence type="ECO:0000313" key="3">
    <source>
        <dbReference type="Proteomes" id="UP001364224"/>
    </source>
</evidence>
<dbReference type="RefSeq" id="WP_334486568.1">
    <property type="nucleotide sequence ID" value="NZ_JAZHRV010000001.1"/>
</dbReference>
<feature type="domain" description="HigA2-like helix-turn-helix" evidence="1">
    <location>
        <begin position="2"/>
        <end position="80"/>
    </location>
</feature>